<keyword evidence="2" id="KW-1185">Reference proteome</keyword>
<organism evidence="1 2">
    <name type="scientific">Sphingobium nicotianae</name>
    <dbReference type="NCBI Taxonomy" id="2782607"/>
    <lineage>
        <taxon>Bacteria</taxon>
        <taxon>Pseudomonadati</taxon>
        <taxon>Pseudomonadota</taxon>
        <taxon>Alphaproteobacteria</taxon>
        <taxon>Sphingomonadales</taxon>
        <taxon>Sphingomonadaceae</taxon>
        <taxon>Sphingobium</taxon>
    </lineage>
</organism>
<accession>A0A9X1DAB4</accession>
<evidence type="ECO:0000313" key="1">
    <source>
        <dbReference type="EMBL" id="MBT2186311.1"/>
    </source>
</evidence>
<reference evidence="1" key="1">
    <citation type="submission" date="2021-05" db="EMBL/GenBank/DDBJ databases">
        <title>Genome of Sphingobium sp. strain.</title>
        <authorList>
            <person name="Fan R."/>
        </authorList>
    </citation>
    <scope>NUCLEOTIDE SEQUENCE</scope>
    <source>
        <strain evidence="1">H33</strain>
    </source>
</reference>
<sequence length="289" mass="31663">MIDITGDGLSATINPLGAELWSLSDGTGRRLLHDGDPAIWVGRAPLLFPIVGGLRDDSYRLDGLRYSMARHGVARRQSFDLVAQEPDRALFRLTDNEATRVAYPFAFQFDAEFSIDGASLTMTLSATNAGEADMPVSMGYHPAFAWPLPYGLPRTDHRILFDAAEPDTLCLLDSTGLIATDDRPSPVDGRMLALNDDIFAQDALIWRHPRSRGCLYGVPGGPNLRVDWSEMPSLGIWTKPGATYVCIEPWDGIADPQGFAGEIWNKPGIHRLGAGESVTHWMRVTLTPS</sequence>
<name>A0A9X1DAB4_9SPHN</name>
<dbReference type="AlphaFoldDB" id="A0A9X1DAB4"/>
<protein>
    <submittedName>
        <fullName evidence="1">Aldose 1-epimerase family protein</fullName>
    </submittedName>
</protein>
<gene>
    <name evidence="1" type="ORF">KK488_05055</name>
</gene>
<dbReference type="GO" id="GO:0030246">
    <property type="term" value="F:carbohydrate binding"/>
    <property type="evidence" value="ECO:0007669"/>
    <property type="project" value="InterPro"/>
</dbReference>
<dbReference type="Gene3D" id="2.70.98.10">
    <property type="match status" value="1"/>
</dbReference>
<proteinExistence type="predicted"/>
<dbReference type="GO" id="GO:0005975">
    <property type="term" value="P:carbohydrate metabolic process"/>
    <property type="evidence" value="ECO:0007669"/>
    <property type="project" value="InterPro"/>
</dbReference>
<dbReference type="InterPro" id="IPR011013">
    <property type="entry name" value="Gal_mutarotase_sf_dom"/>
</dbReference>
<dbReference type="InterPro" id="IPR037481">
    <property type="entry name" value="LacX"/>
</dbReference>
<dbReference type="SUPFAM" id="SSF74650">
    <property type="entry name" value="Galactose mutarotase-like"/>
    <property type="match status" value="1"/>
</dbReference>
<dbReference type="RefSeq" id="WP_214622065.1">
    <property type="nucleotide sequence ID" value="NZ_JAHGAW010000003.1"/>
</dbReference>
<dbReference type="Proteomes" id="UP001138757">
    <property type="component" value="Unassembled WGS sequence"/>
</dbReference>
<dbReference type="InterPro" id="IPR014718">
    <property type="entry name" value="GH-type_carb-bd"/>
</dbReference>
<dbReference type="EMBL" id="JAHGAW010000003">
    <property type="protein sequence ID" value="MBT2186311.1"/>
    <property type="molecule type" value="Genomic_DNA"/>
</dbReference>
<evidence type="ECO:0000313" key="2">
    <source>
        <dbReference type="Proteomes" id="UP001138757"/>
    </source>
</evidence>
<dbReference type="GO" id="GO:0016853">
    <property type="term" value="F:isomerase activity"/>
    <property type="evidence" value="ECO:0007669"/>
    <property type="project" value="InterPro"/>
</dbReference>
<dbReference type="CDD" id="cd09024">
    <property type="entry name" value="Aldose_epim_lacX"/>
    <property type="match status" value="1"/>
</dbReference>
<comment type="caution">
    <text evidence="1">The sequence shown here is derived from an EMBL/GenBank/DDBJ whole genome shotgun (WGS) entry which is preliminary data.</text>
</comment>
<dbReference type="InterPro" id="IPR008183">
    <property type="entry name" value="Aldose_1/G6P_1-epimerase"/>
</dbReference>
<dbReference type="Pfam" id="PF01263">
    <property type="entry name" value="Aldose_epim"/>
    <property type="match status" value="1"/>
</dbReference>